<sequence>MQLESMLAEGFGALALIINFVGYRQNKVNHYRFISALGLACLSTHFFLLGAMAAGIGCALASVRNIIALWHRSLMLVSVFVLIHVLFFAYEWWVLQHDWRIILAYASALIFTLGSILLQRTHRIRQWFILAEGLGLAYALSVGSVFGSIFNVSNLTSISIKLYQDKAGGHKRQQHN</sequence>
<dbReference type="KEGG" id="lal:AT746_15375"/>
<evidence type="ECO:0000313" key="2">
    <source>
        <dbReference type="EMBL" id="ALS99502.1"/>
    </source>
</evidence>
<dbReference type="AlphaFoldDB" id="A0A0U3AEL6"/>
<dbReference type="InterPro" id="IPR019629">
    <property type="entry name" value="Uncharacterised_HI1736/YgjV"/>
</dbReference>
<accession>A0A0U3AEL6</accession>
<dbReference type="Proteomes" id="UP000068447">
    <property type="component" value="Chromosome"/>
</dbReference>
<feature type="transmembrane region" description="Helical" evidence="1">
    <location>
        <begin position="99"/>
        <end position="118"/>
    </location>
</feature>
<organism evidence="2 3">
    <name type="scientific">Lacimicrobium alkaliphilum</name>
    <dbReference type="NCBI Taxonomy" id="1526571"/>
    <lineage>
        <taxon>Bacteria</taxon>
        <taxon>Pseudomonadati</taxon>
        <taxon>Pseudomonadota</taxon>
        <taxon>Gammaproteobacteria</taxon>
        <taxon>Alteromonadales</taxon>
        <taxon>Alteromonadaceae</taxon>
        <taxon>Lacimicrobium</taxon>
    </lineage>
</organism>
<reference evidence="2 3" key="1">
    <citation type="submission" date="2015-12" db="EMBL/GenBank/DDBJ databases">
        <title>Complete genome of Lacimicrobium alkaliphilum KCTC 32984.</title>
        <authorList>
            <person name="Kim S.-G."/>
            <person name="Lee Y.-J."/>
        </authorList>
    </citation>
    <scope>NUCLEOTIDE SEQUENCE [LARGE SCALE GENOMIC DNA]</scope>
    <source>
        <strain evidence="2 3">YelD216</strain>
    </source>
</reference>
<evidence type="ECO:0000256" key="1">
    <source>
        <dbReference type="SAM" id="Phobius"/>
    </source>
</evidence>
<keyword evidence="1" id="KW-0472">Membrane</keyword>
<feature type="transmembrane region" description="Helical" evidence="1">
    <location>
        <begin position="7"/>
        <end position="24"/>
    </location>
</feature>
<proteinExistence type="predicted"/>
<keyword evidence="1" id="KW-1133">Transmembrane helix</keyword>
<dbReference type="Pfam" id="PF10688">
    <property type="entry name" value="Imp-YgjV"/>
    <property type="match status" value="1"/>
</dbReference>
<feature type="transmembrane region" description="Helical" evidence="1">
    <location>
        <begin position="36"/>
        <end position="61"/>
    </location>
</feature>
<dbReference type="STRING" id="1526571.AT746_15375"/>
<protein>
    <recommendedName>
        <fullName evidence="4">YgjV family protein</fullName>
    </recommendedName>
</protein>
<dbReference type="EMBL" id="CP013650">
    <property type="protein sequence ID" value="ALS99502.1"/>
    <property type="molecule type" value="Genomic_DNA"/>
</dbReference>
<feature type="transmembrane region" description="Helical" evidence="1">
    <location>
        <begin position="127"/>
        <end position="150"/>
    </location>
</feature>
<evidence type="ECO:0008006" key="4">
    <source>
        <dbReference type="Google" id="ProtNLM"/>
    </source>
</evidence>
<keyword evidence="3" id="KW-1185">Reference proteome</keyword>
<keyword evidence="1" id="KW-0812">Transmembrane</keyword>
<name>A0A0U3AEL6_9ALTE</name>
<evidence type="ECO:0000313" key="3">
    <source>
        <dbReference type="Proteomes" id="UP000068447"/>
    </source>
</evidence>
<feature type="transmembrane region" description="Helical" evidence="1">
    <location>
        <begin position="73"/>
        <end position="93"/>
    </location>
</feature>
<gene>
    <name evidence="2" type="ORF">AT746_15375</name>
</gene>
<dbReference type="RefSeq" id="WP_062481968.1">
    <property type="nucleotide sequence ID" value="NZ_CP013650.1"/>
</dbReference>